<dbReference type="InterPro" id="IPR000601">
    <property type="entry name" value="PKD_dom"/>
</dbReference>
<dbReference type="Gene3D" id="3.40.390.10">
    <property type="entry name" value="Collagenase (Catalytic Domain)"/>
    <property type="match status" value="1"/>
</dbReference>
<evidence type="ECO:0000256" key="2">
    <source>
        <dbReference type="ARBA" id="ARBA00022670"/>
    </source>
</evidence>
<keyword evidence="6" id="KW-0862">Zinc</keyword>
<dbReference type="PANTHER" id="PTHR47466">
    <property type="match status" value="1"/>
</dbReference>
<gene>
    <name evidence="10" type="ORF">GCM10011495_05320</name>
</gene>
<dbReference type="InterPro" id="IPR035986">
    <property type="entry name" value="PKD_dom_sf"/>
</dbReference>
<dbReference type="PROSITE" id="PS50093">
    <property type="entry name" value="PKD"/>
    <property type="match status" value="1"/>
</dbReference>
<feature type="domain" description="PKD" evidence="9">
    <location>
        <begin position="348"/>
        <end position="433"/>
    </location>
</feature>
<organism evidence="10 11">
    <name type="scientific">Hymenobacter frigidus</name>
    <dbReference type="NCBI Taxonomy" id="1524095"/>
    <lineage>
        <taxon>Bacteria</taxon>
        <taxon>Pseudomonadati</taxon>
        <taxon>Bacteroidota</taxon>
        <taxon>Cytophagia</taxon>
        <taxon>Cytophagales</taxon>
        <taxon>Hymenobacteraceae</taxon>
        <taxon>Hymenobacter</taxon>
    </lineage>
</organism>
<dbReference type="InterPro" id="IPR013783">
    <property type="entry name" value="Ig-like_fold"/>
</dbReference>
<evidence type="ECO:0000313" key="11">
    <source>
        <dbReference type="Proteomes" id="UP000637774"/>
    </source>
</evidence>
<dbReference type="PANTHER" id="PTHR47466:SF1">
    <property type="entry name" value="METALLOPROTEASE MEP1 (AFU_ORTHOLOGUE AFUA_1G07730)-RELATED"/>
    <property type="match status" value="1"/>
</dbReference>
<dbReference type="CDD" id="cd00146">
    <property type="entry name" value="PKD"/>
    <property type="match status" value="1"/>
</dbReference>
<dbReference type="InterPro" id="IPR022409">
    <property type="entry name" value="PKD/Chitinase_dom"/>
</dbReference>
<keyword evidence="2" id="KW-0645">Protease</keyword>
<evidence type="ECO:0000313" key="10">
    <source>
        <dbReference type="EMBL" id="GGH80301.1"/>
    </source>
</evidence>
<dbReference type="SUPFAM" id="SSF55486">
    <property type="entry name" value="Metalloproteases ('zincins'), catalytic domain"/>
    <property type="match status" value="1"/>
</dbReference>
<evidence type="ECO:0000256" key="3">
    <source>
        <dbReference type="ARBA" id="ARBA00022723"/>
    </source>
</evidence>
<dbReference type="Pfam" id="PF18911">
    <property type="entry name" value="PKD_4"/>
    <property type="match status" value="1"/>
</dbReference>
<keyword evidence="8" id="KW-1015">Disulfide bond</keyword>
<dbReference type="InterPro" id="IPR024079">
    <property type="entry name" value="MetalloPept_cat_dom_sf"/>
</dbReference>
<sequence>MITLAHAATAQTPEGVTRAYPEHRTGLRCAFDSAQQAAFARQPGAEQAYKAFLREVAQMSPAAQARLLATPDVTVPVVMHIIHNGGSSNISDAQVLDAMRVINEDFSKTNRDTADVIPFFRARYANVGFQMKLAKLDPNGNCTTGITRTYSTDTSIGDDRVKNLIKWDQGKYLNVWICTSANGAGGYAYLPCSGGSVDGIVIRNVQFGSIGTSGGGNLAVRSMTHEIGHYFGLPHTWGGSNTPGLPSNCGLSDGIADTPTTTGAQSGCNLAFAPCTDPQTGQPVLANTQNYMDYASCSRMFTLGQRAVMRASLQLSCRQQLTTPANLLATGTNSGFAGGPCAPIVAFRPAATMVCEGSSVAFTDYSYNAALTGGGASYAWQFPGGVPAASTLANPVVTYPNGGIYGVTLTVTTAGGSGTATRAGLMQVTGGNAGLAGPVAESFEAAAFPLNFAVPDLRNWEASSSSTLGAARWRRVVNVAGGLQSSDGNACVTVSNSLVPLGTQTRIASPNINLSGYSAANPAVLTFDRSYALRPVTTNDYLSVQFSTDCGLTWLNQRNYFPGDLNTRDTLRVYGFTPKVAADWKQLRLDIPASYYTSRFQVRLQLISNGGNNLYVDKLAIGAATTLASRGSNSAGAPLLVFPNPLTAETAIEFTLPLAGMVEVRLTDVLGRLVRPATRLQGRAGRQTLPLLAGAPRPAPGIYLIELRSATARWATKLVVE</sequence>
<dbReference type="Gene3D" id="2.60.40.10">
    <property type="entry name" value="Immunoglobulins"/>
    <property type="match status" value="1"/>
</dbReference>
<dbReference type="Pfam" id="PF05572">
    <property type="entry name" value="Peptidase_M43"/>
    <property type="match status" value="1"/>
</dbReference>
<reference evidence="11" key="1">
    <citation type="journal article" date="2019" name="Int. J. Syst. Evol. Microbiol.">
        <title>The Global Catalogue of Microorganisms (GCM) 10K type strain sequencing project: providing services to taxonomists for standard genome sequencing and annotation.</title>
        <authorList>
            <consortium name="The Broad Institute Genomics Platform"/>
            <consortium name="The Broad Institute Genome Sequencing Center for Infectious Disease"/>
            <person name="Wu L."/>
            <person name="Ma J."/>
        </authorList>
    </citation>
    <scope>NUCLEOTIDE SEQUENCE [LARGE SCALE GENOMIC DNA]</scope>
    <source>
        <strain evidence="11">CGMCC 1.14966</strain>
    </source>
</reference>
<keyword evidence="3" id="KW-0479">Metal-binding</keyword>
<keyword evidence="11" id="KW-1185">Reference proteome</keyword>
<keyword evidence="5" id="KW-0378">Hydrolase</keyword>
<evidence type="ECO:0000256" key="8">
    <source>
        <dbReference type="ARBA" id="ARBA00023157"/>
    </source>
</evidence>
<dbReference type="NCBIfam" id="TIGR04183">
    <property type="entry name" value="Por_Secre_tail"/>
    <property type="match status" value="1"/>
</dbReference>
<name>A0ABQ1ZXR8_9BACT</name>
<keyword evidence="7" id="KW-0482">Metalloprotease</keyword>
<comment type="caution">
    <text evidence="10">The sequence shown here is derived from an EMBL/GenBank/DDBJ whole genome shotgun (WGS) entry which is preliminary data.</text>
</comment>
<dbReference type="SUPFAM" id="SSF49299">
    <property type="entry name" value="PKD domain"/>
    <property type="match status" value="1"/>
</dbReference>
<evidence type="ECO:0000256" key="1">
    <source>
        <dbReference type="ARBA" id="ARBA00008721"/>
    </source>
</evidence>
<protein>
    <recommendedName>
        <fullName evidence="9">PKD domain-containing protein</fullName>
    </recommendedName>
</protein>
<proteinExistence type="inferred from homology"/>
<accession>A0ABQ1ZXR8</accession>
<dbReference type="Gene3D" id="2.60.120.260">
    <property type="entry name" value="Galactose-binding domain-like"/>
    <property type="match status" value="1"/>
</dbReference>
<comment type="similarity">
    <text evidence="1">Belongs to the peptidase M43B family.</text>
</comment>
<dbReference type="InterPro" id="IPR026444">
    <property type="entry name" value="Secre_tail"/>
</dbReference>
<evidence type="ECO:0000256" key="6">
    <source>
        <dbReference type="ARBA" id="ARBA00022833"/>
    </source>
</evidence>
<keyword evidence="4" id="KW-0732">Signal</keyword>
<dbReference type="InterPro" id="IPR008754">
    <property type="entry name" value="Peptidase_M43"/>
</dbReference>
<dbReference type="EMBL" id="BMGY01000003">
    <property type="protein sequence ID" value="GGH80301.1"/>
    <property type="molecule type" value="Genomic_DNA"/>
</dbReference>
<dbReference type="Proteomes" id="UP000637774">
    <property type="component" value="Unassembled WGS sequence"/>
</dbReference>
<evidence type="ECO:0000256" key="4">
    <source>
        <dbReference type="ARBA" id="ARBA00022729"/>
    </source>
</evidence>
<evidence type="ECO:0000256" key="7">
    <source>
        <dbReference type="ARBA" id="ARBA00023049"/>
    </source>
</evidence>
<evidence type="ECO:0000256" key="5">
    <source>
        <dbReference type="ARBA" id="ARBA00022801"/>
    </source>
</evidence>
<evidence type="ECO:0000259" key="9">
    <source>
        <dbReference type="PROSITE" id="PS50093"/>
    </source>
</evidence>
<dbReference type="SMART" id="SM00089">
    <property type="entry name" value="PKD"/>
    <property type="match status" value="1"/>
</dbReference>